<dbReference type="Proteomes" id="UP000812013">
    <property type="component" value="Unassembled WGS sequence"/>
</dbReference>
<proteinExistence type="predicted"/>
<sequence>MHTGIQWLADWPHWYAGLTFARGIGPDELALRLGAVPSQRPGPLAGPDAWDLAGAVLDGDGVARVGAVGAWSFAVEHGVPAGAELLPEVSRDGVEAVHLDPQPDHPPKQFVYARDGEVVCCFGLGEEIWRGGHHPDFLLPDLVAARVLRPDGTAARPDTEPPPARDRRTLSVIERRFGLSLPRRLVEEARLPAFVTGA</sequence>
<accession>A0ABS6Z9J3</accession>
<gene>
    <name evidence="1" type="ORF">GPJ59_18800</name>
</gene>
<organism evidence="1 2">
    <name type="scientific">Streptomyces bambusae</name>
    <dbReference type="NCBI Taxonomy" id="1550616"/>
    <lineage>
        <taxon>Bacteria</taxon>
        <taxon>Bacillati</taxon>
        <taxon>Actinomycetota</taxon>
        <taxon>Actinomycetes</taxon>
        <taxon>Kitasatosporales</taxon>
        <taxon>Streptomycetaceae</taxon>
        <taxon>Streptomyces</taxon>
    </lineage>
</organism>
<protein>
    <submittedName>
        <fullName evidence="1">Uncharacterized protein</fullName>
    </submittedName>
</protein>
<dbReference type="EMBL" id="WTFF01000128">
    <property type="protein sequence ID" value="MBW5483873.1"/>
    <property type="molecule type" value="Genomic_DNA"/>
</dbReference>
<dbReference type="InterPro" id="IPR045592">
    <property type="entry name" value="DUF6461"/>
</dbReference>
<evidence type="ECO:0000313" key="1">
    <source>
        <dbReference type="EMBL" id="MBW5483873.1"/>
    </source>
</evidence>
<comment type="caution">
    <text evidence="1">The sequence shown here is derived from an EMBL/GenBank/DDBJ whole genome shotgun (WGS) entry which is preliminary data.</text>
</comment>
<keyword evidence="2" id="KW-1185">Reference proteome</keyword>
<reference evidence="1 2" key="1">
    <citation type="submission" date="2019-12" db="EMBL/GenBank/DDBJ databases">
        <title>Genome sequence of Streptomyces bambusae.</title>
        <authorList>
            <person name="Bansal K."/>
            <person name="Choksket S."/>
            <person name="Korpole S."/>
            <person name="Patil P.B."/>
        </authorList>
    </citation>
    <scope>NUCLEOTIDE SEQUENCE [LARGE SCALE GENOMIC DNA]</scope>
    <source>
        <strain evidence="1 2">SK60</strain>
    </source>
</reference>
<name>A0ABS6Z9J3_9ACTN</name>
<evidence type="ECO:0000313" key="2">
    <source>
        <dbReference type="Proteomes" id="UP000812013"/>
    </source>
</evidence>
<dbReference type="Pfam" id="PF20062">
    <property type="entry name" value="DUF6461"/>
    <property type="match status" value="1"/>
</dbReference>